<dbReference type="GO" id="GO:0071973">
    <property type="term" value="P:bacterial-type flagellum-dependent cell motility"/>
    <property type="evidence" value="ECO:0007669"/>
    <property type="project" value="TreeGrafter"/>
</dbReference>
<dbReference type="NCBIfam" id="TIGR00208">
    <property type="entry name" value="fliS"/>
    <property type="match status" value="1"/>
</dbReference>
<keyword evidence="5" id="KW-0143">Chaperone</keyword>
<organism evidence="7 8">
    <name type="scientific">Posidoniimonas corsicana</name>
    <dbReference type="NCBI Taxonomy" id="1938618"/>
    <lineage>
        <taxon>Bacteria</taxon>
        <taxon>Pseudomonadati</taxon>
        <taxon>Planctomycetota</taxon>
        <taxon>Planctomycetia</taxon>
        <taxon>Pirellulales</taxon>
        <taxon>Lacipirellulaceae</taxon>
        <taxon>Posidoniimonas</taxon>
    </lineage>
</organism>
<keyword evidence="7" id="KW-0282">Flagellum</keyword>
<proteinExistence type="inferred from homology"/>
<comment type="caution">
    <text evidence="7">The sequence shown here is derived from an EMBL/GenBank/DDBJ whole genome shotgun (WGS) entry which is preliminary data.</text>
</comment>
<dbReference type="InterPro" id="IPR036584">
    <property type="entry name" value="FliS_sf"/>
</dbReference>
<evidence type="ECO:0000256" key="5">
    <source>
        <dbReference type="ARBA" id="ARBA00023186"/>
    </source>
</evidence>
<dbReference type="Proteomes" id="UP000316714">
    <property type="component" value="Unassembled WGS sequence"/>
</dbReference>
<protein>
    <submittedName>
        <fullName evidence="7">Flagellar protein FliS</fullName>
    </submittedName>
</protein>
<evidence type="ECO:0000256" key="1">
    <source>
        <dbReference type="ARBA" id="ARBA00004514"/>
    </source>
</evidence>
<dbReference type="GO" id="GO:0005829">
    <property type="term" value="C:cytosol"/>
    <property type="evidence" value="ECO:0007669"/>
    <property type="project" value="UniProtKB-SubCell"/>
</dbReference>
<feature type="region of interest" description="Disordered" evidence="6">
    <location>
        <begin position="125"/>
        <end position="157"/>
    </location>
</feature>
<dbReference type="SUPFAM" id="SSF101116">
    <property type="entry name" value="Flagellar export chaperone FliS"/>
    <property type="match status" value="1"/>
</dbReference>
<dbReference type="OrthoDB" id="291236at2"/>
<accession>A0A5C5VIX7</accession>
<keyword evidence="4" id="KW-1005">Bacterial flagellum biogenesis</keyword>
<dbReference type="Pfam" id="PF02561">
    <property type="entry name" value="FliS"/>
    <property type="match status" value="1"/>
</dbReference>
<dbReference type="InterPro" id="IPR003713">
    <property type="entry name" value="FliS"/>
</dbReference>
<feature type="compositionally biased region" description="Pro residues" evidence="6">
    <location>
        <begin position="129"/>
        <end position="139"/>
    </location>
</feature>
<evidence type="ECO:0000256" key="2">
    <source>
        <dbReference type="ARBA" id="ARBA00008787"/>
    </source>
</evidence>
<dbReference type="Gene3D" id="1.20.120.340">
    <property type="entry name" value="Flagellar protein FliS"/>
    <property type="match status" value="1"/>
</dbReference>
<evidence type="ECO:0000313" key="8">
    <source>
        <dbReference type="Proteomes" id="UP000316714"/>
    </source>
</evidence>
<dbReference type="GO" id="GO:0044780">
    <property type="term" value="P:bacterial-type flagellum assembly"/>
    <property type="evidence" value="ECO:0007669"/>
    <property type="project" value="InterPro"/>
</dbReference>
<dbReference type="AlphaFoldDB" id="A0A5C5VIX7"/>
<keyword evidence="8" id="KW-1185">Reference proteome</keyword>
<reference evidence="7 8" key="1">
    <citation type="submission" date="2019-02" db="EMBL/GenBank/DDBJ databases">
        <title>Deep-cultivation of Planctomycetes and their phenomic and genomic characterization uncovers novel biology.</title>
        <authorList>
            <person name="Wiegand S."/>
            <person name="Jogler M."/>
            <person name="Boedeker C."/>
            <person name="Pinto D."/>
            <person name="Vollmers J."/>
            <person name="Rivas-Marin E."/>
            <person name="Kohn T."/>
            <person name="Peeters S.H."/>
            <person name="Heuer A."/>
            <person name="Rast P."/>
            <person name="Oberbeckmann S."/>
            <person name="Bunk B."/>
            <person name="Jeske O."/>
            <person name="Meyerdierks A."/>
            <person name="Storesund J.E."/>
            <person name="Kallscheuer N."/>
            <person name="Luecker S."/>
            <person name="Lage O.M."/>
            <person name="Pohl T."/>
            <person name="Merkel B.J."/>
            <person name="Hornburger P."/>
            <person name="Mueller R.-W."/>
            <person name="Bruemmer F."/>
            <person name="Labrenz M."/>
            <person name="Spormann A.M."/>
            <person name="Op Den Camp H."/>
            <person name="Overmann J."/>
            <person name="Amann R."/>
            <person name="Jetten M.S.M."/>
            <person name="Mascher T."/>
            <person name="Medema M.H."/>
            <person name="Devos D.P."/>
            <person name="Kaster A.-K."/>
            <person name="Ovreas L."/>
            <person name="Rohde M."/>
            <person name="Galperin M.Y."/>
            <person name="Jogler C."/>
        </authorList>
    </citation>
    <scope>NUCLEOTIDE SEQUENCE [LARGE SCALE GENOMIC DNA]</scope>
    <source>
        <strain evidence="7 8">KOR34</strain>
    </source>
</reference>
<keyword evidence="3" id="KW-0963">Cytoplasm</keyword>
<evidence type="ECO:0000313" key="7">
    <source>
        <dbReference type="EMBL" id="TWT37917.1"/>
    </source>
</evidence>
<evidence type="ECO:0000256" key="6">
    <source>
        <dbReference type="SAM" id="MobiDB-lite"/>
    </source>
</evidence>
<gene>
    <name evidence="7" type="primary">fliS</name>
    <name evidence="7" type="ORF">KOR34_28830</name>
</gene>
<dbReference type="EMBL" id="SIHJ01000001">
    <property type="protein sequence ID" value="TWT37917.1"/>
    <property type="molecule type" value="Genomic_DNA"/>
</dbReference>
<comment type="similarity">
    <text evidence="2">Belongs to the FliS family.</text>
</comment>
<keyword evidence="7" id="KW-0966">Cell projection</keyword>
<keyword evidence="7" id="KW-0969">Cilium</keyword>
<sequence length="157" mass="17284">MNKSQTNEYLAAKVNTANSAQLHLMLIEGALRFLDQADKALVREEEVAANAALVRVMEIVEELLVGVRHSDDDINVKLAQLYQFVFTQVSLAYVNADRVVIDDARTILQYQRETWRQACELVGAEKPSKPAPAPKPAAVPTPHLNSAPIESGVSFEA</sequence>
<name>A0A5C5VIX7_9BACT</name>
<evidence type="ECO:0000256" key="3">
    <source>
        <dbReference type="ARBA" id="ARBA00022490"/>
    </source>
</evidence>
<dbReference type="RefSeq" id="WP_146565218.1">
    <property type="nucleotide sequence ID" value="NZ_SIHJ01000001.1"/>
</dbReference>
<evidence type="ECO:0000256" key="4">
    <source>
        <dbReference type="ARBA" id="ARBA00022795"/>
    </source>
</evidence>
<dbReference type="PANTHER" id="PTHR34773">
    <property type="entry name" value="FLAGELLAR SECRETION CHAPERONE FLIS"/>
    <property type="match status" value="1"/>
</dbReference>
<comment type="subcellular location">
    <subcellularLocation>
        <location evidence="1">Cytoplasm</location>
        <location evidence="1">Cytosol</location>
    </subcellularLocation>
</comment>
<dbReference type="PANTHER" id="PTHR34773:SF1">
    <property type="entry name" value="FLAGELLAR SECRETION CHAPERONE FLIS"/>
    <property type="match status" value="1"/>
</dbReference>